<dbReference type="AlphaFoldDB" id="A0A166BPC9"/>
<keyword evidence="3" id="KW-1185">Reference proteome</keyword>
<evidence type="ECO:0000313" key="3">
    <source>
        <dbReference type="Proteomes" id="UP000076532"/>
    </source>
</evidence>
<reference evidence="2 3" key="1">
    <citation type="journal article" date="2016" name="Mol. Biol. Evol.">
        <title>Comparative Genomics of Early-Diverging Mushroom-Forming Fungi Provides Insights into the Origins of Lignocellulose Decay Capabilities.</title>
        <authorList>
            <person name="Nagy L.G."/>
            <person name="Riley R."/>
            <person name="Tritt A."/>
            <person name="Adam C."/>
            <person name="Daum C."/>
            <person name="Floudas D."/>
            <person name="Sun H."/>
            <person name="Yadav J.S."/>
            <person name="Pangilinan J."/>
            <person name="Larsson K.H."/>
            <person name="Matsuura K."/>
            <person name="Barry K."/>
            <person name="Labutti K."/>
            <person name="Kuo R."/>
            <person name="Ohm R.A."/>
            <person name="Bhattacharya S.S."/>
            <person name="Shirouzu T."/>
            <person name="Yoshinaga Y."/>
            <person name="Martin F.M."/>
            <person name="Grigoriev I.V."/>
            <person name="Hibbett D.S."/>
        </authorList>
    </citation>
    <scope>NUCLEOTIDE SEQUENCE [LARGE SCALE GENOMIC DNA]</scope>
    <source>
        <strain evidence="2 3">CBS 109695</strain>
    </source>
</reference>
<dbReference type="OrthoDB" id="435460at2759"/>
<evidence type="ECO:0000256" key="1">
    <source>
        <dbReference type="SAM" id="MobiDB-lite"/>
    </source>
</evidence>
<gene>
    <name evidence="2" type="ORF">FIBSPDRAFT_148676</name>
</gene>
<sequence length="179" mass="19736">MSVEPRLPSPTLVHMNDDQGDEFGDTSGAETGPDKHEKLFTLPNGDPVRFFLHVSLTPAQRLMATEKITGNGGALSSAEKKANIILVSKGRLGTTSLEILRLVWELHPNPALRDIRVENIVFLTQCINNGRFELDSGVRAKQRIAGRPGKTRPYVLVILHLLTHVLTYPMQANTIHGRG</sequence>
<proteinExistence type="predicted"/>
<organism evidence="2 3">
    <name type="scientific">Athelia psychrophila</name>
    <dbReference type="NCBI Taxonomy" id="1759441"/>
    <lineage>
        <taxon>Eukaryota</taxon>
        <taxon>Fungi</taxon>
        <taxon>Dikarya</taxon>
        <taxon>Basidiomycota</taxon>
        <taxon>Agaricomycotina</taxon>
        <taxon>Agaricomycetes</taxon>
        <taxon>Agaricomycetidae</taxon>
        <taxon>Atheliales</taxon>
        <taxon>Atheliaceae</taxon>
        <taxon>Athelia</taxon>
    </lineage>
</organism>
<evidence type="ECO:0000313" key="2">
    <source>
        <dbReference type="EMBL" id="KZP12845.1"/>
    </source>
</evidence>
<dbReference type="EMBL" id="KV417641">
    <property type="protein sequence ID" value="KZP12845.1"/>
    <property type="molecule type" value="Genomic_DNA"/>
</dbReference>
<name>A0A166BPC9_9AGAM</name>
<accession>A0A166BPC9</accession>
<feature type="region of interest" description="Disordered" evidence="1">
    <location>
        <begin position="1"/>
        <end position="33"/>
    </location>
</feature>
<protein>
    <submittedName>
        <fullName evidence="2">Uncharacterized protein</fullName>
    </submittedName>
</protein>
<dbReference type="Proteomes" id="UP000076532">
    <property type="component" value="Unassembled WGS sequence"/>
</dbReference>